<dbReference type="Proteomes" id="UP001066276">
    <property type="component" value="Chromosome 6"/>
</dbReference>
<proteinExistence type="predicted"/>
<protein>
    <submittedName>
        <fullName evidence="2">Uncharacterized protein</fullName>
    </submittedName>
</protein>
<evidence type="ECO:0000256" key="1">
    <source>
        <dbReference type="SAM" id="MobiDB-lite"/>
    </source>
</evidence>
<dbReference type="AlphaFoldDB" id="A0AAV7R5U6"/>
<name>A0AAV7R5U6_PLEWA</name>
<dbReference type="EMBL" id="JANPWB010000010">
    <property type="protein sequence ID" value="KAJ1147062.1"/>
    <property type="molecule type" value="Genomic_DNA"/>
</dbReference>
<keyword evidence="3" id="KW-1185">Reference proteome</keyword>
<gene>
    <name evidence="2" type="ORF">NDU88_013309</name>
</gene>
<accession>A0AAV7R5U6</accession>
<feature type="compositionally biased region" description="Polar residues" evidence="1">
    <location>
        <begin position="137"/>
        <end position="148"/>
    </location>
</feature>
<feature type="region of interest" description="Disordered" evidence="1">
    <location>
        <begin position="64"/>
        <end position="148"/>
    </location>
</feature>
<evidence type="ECO:0000313" key="2">
    <source>
        <dbReference type="EMBL" id="KAJ1147062.1"/>
    </source>
</evidence>
<reference evidence="2" key="1">
    <citation type="journal article" date="2022" name="bioRxiv">
        <title>Sequencing and chromosome-scale assembly of the giantPleurodeles waltlgenome.</title>
        <authorList>
            <person name="Brown T."/>
            <person name="Elewa A."/>
            <person name="Iarovenko S."/>
            <person name="Subramanian E."/>
            <person name="Araus A.J."/>
            <person name="Petzold A."/>
            <person name="Susuki M."/>
            <person name="Suzuki K.-i.T."/>
            <person name="Hayashi T."/>
            <person name="Toyoda A."/>
            <person name="Oliveira C."/>
            <person name="Osipova E."/>
            <person name="Leigh N.D."/>
            <person name="Simon A."/>
            <person name="Yun M.H."/>
        </authorList>
    </citation>
    <scope>NUCLEOTIDE SEQUENCE</scope>
    <source>
        <strain evidence="2">20211129_DDA</strain>
        <tissue evidence="2">Liver</tissue>
    </source>
</reference>
<sequence length="148" mass="16423">MVSKLPHPKTLESRSKVTLCSRVSDIRATCHDDAGNLDIRVPENLNRENRQRARCAQEVDALASGNPVIRVPEKLKGENGLSAGTQKERRTAKGEERDTRGKETAEETRGPPTHTSERDSRMKIGATPQRDRRVPRSLNSTTSLEGRG</sequence>
<comment type="caution">
    <text evidence="2">The sequence shown here is derived from an EMBL/GenBank/DDBJ whole genome shotgun (WGS) entry which is preliminary data.</text>
</comment>
<organism evidence="2 3">
    <name type="scientific">Pleurodeles waltl</name>
    <name type="common">Iberian ribbed newt</name>
    <dbReference type="NCBI Taxonomy" id="8319"/>
    <lineage>
        <taxon>Eukaryota</taxon>
        <taxon>Metazoa</taxon>
        <taxon>Chordata</taxon>
        <taxon>Craniata</taxon>
        <taxon>Vertebrata</taxon>
        <taxon>Euteleostomi</taxon>
        <taxon>Amphibia</taxon>
        <taxon>Batrachia</taxon>
        <taxon>Caudata</taxon>
        <taxon>Salamandroidea</taxon>
        <taxon>Salamandridae</taxon>
        <taxon>Pleurodelinae</taxon>
        <taxon>Pleurodeles</taxon>
    </lineage>
</organism>
<feature type="compositionally biased region" description="Basic and acidic residues" evidence="1">
    <location>
        <begin position="86"/>
        <end position="122"/>
    </location>
</feature>
<evidence type="ECO:0000313" key="3">
    <source>
        <dbReference type="Proteomes" id="UP001066276"/>
    </source>
</evidence>